<reference evidence="15" key="1">
    <citation type="submission" date="2024-06" db="UniProtKB">
        <authorList>
            <consortium name="RefSeq"/>
        </authorList>
    </citation>
    <scope>NUCLEOTIDE SEQUENCE [LARGE SCALE GENOMIC DNA]</scope>
    <source>
        <strain evidence="15">MV2-25</strain>
    </source>
</reference>
<comment type="catalytic activity">
    <reaction evidence="7">
        <text>serotonin + octadecanoyl-CoA = N-octadecanoyl-serotonin + CoA + H(+)</text>
        <dbReference type="Rhea" id="RHEA:51400"/>
        <dbReference type="ChEBI" id="CHEBI:15378"/>
        <dbReference type="ChEBI" id="CHEBI:57287"/>
        <dbReference type="ChEBI" id="CHEBI:57394"/>
        <dbReference type="ChEBI" id="CHEBI:134065"/>
        <dbReference type="ChEBI" id="CHEBI:350546"/>
    </reaction>
    <physiologicalReaction direction="left-to-right" evidence="7">
        <dbReference type="Rhea" id="RHEA:51401"/>
    </physiologicalReaction>
</comment>
<evidence type="ECO:0000256" key="7">
    <source>
        <dbReference type="ARBA" id="ARBA00050849"/>
    </source>
</evidence>
<dbReference type="AlphaFoldDB" id="A0A6I8V3R4"/>
<protein>
    <recommendedName>
        <fullName evidence="5">aralkylamine N-acetyltransferase</fullName>
        <ecNumber evidence="5">2.3.1.87</ecNumber>
    </recommendedName>
</protein>
<evidence type="ECO:0000313" key="15">
    <source>
        <dbReference type="Proteomes" id="UP000001819"/>
    </source>
</evidence>
<dbReference type="InterPro" id="IPR016181">
    <property type="entry name" value="Acyl_CoA_acyltransferase"/>
</dbReference>
<evidence type="ECO:0000259" key="14">
    <source>
        <dbReference type="Pfam" id="PF00583"/>
    </source>
</evidence>
<evidence type="ECO:0000256" key="8">
    <source>
        <dbReference type="ARBA" id="ARBA00051284"/>
    </source>
</evidence>
<gene>
    <name evidence="16" type="primary">LOC6898067</name>
</gene>
<comment type="catalytic activity">
    <reaction evidence="12">
        <text>dopamine + hexadecanoyl-CoA = N-hexadecanoyl-dopamine + CoA + H(+)</text>
        <dbReference type="Rhea" id="RHEA:51376"/>
        <dbReference type="ChEBI" id="CHEBI:15378"/>
        <dbReference type="ChEBI" id="CHEBI:57287"/>
        <dbReference type="ChEBI" id="CHEBI:57379"/>
        <dbReference type="ChEBI" id="CHEBI:59905"/>
        <dbReference type="ChEBI" id="CHEBI:134058"/>
    </reaction>
    <physiologicalReaction direction="left-to-right" evidence="12">
        <dbReference type="Rhea" id="RHEA:51377"/>
    </physiologicalReaction>
</comment>
<dbReference type="InterPro" id="IPR000182">
    <property type="entry name" value="GNAT_dom"/>
</dbReference>
<dbReference type="SUPFAM" id="SSF55729">
    <property type="entry name" value="Acyl-CoA N-acyltransferases (Nat)"/>
    <property type="match status" value="1"/>
</dbReference>
<keyword evidence="1" id="KW-0808">Transferase</keyword>
<comment type="pathway">
    <text evidence="3">Aromatic compound metabolism; melatonin biosynthesis; melatonin from serotonin: step 1/2.</text>
</comment>
<evidence type="ECO:0000256" key="12">
    <source>
        <dbReference type="ARBA" id="ARBA00052335"/>
    </source>
</evidence>
<feature type="domain" description="N-acetyltransferase" evidence="14">
    <location>
        <begin position="59"/>
        <end position="174"/>
    </location>
</feature>
<evidence type="ECO:0000256" key="4">
    <source>
        <dbReference type="ARBA" id="ARBA00038182"/>
    </source>
</evidence>
<dbReference type="OMA" id="RIMVIKL"/>
<evidence type="ECO:0000256" key="3">
    <source>
        <dbReference type="ARBA" id="ARBA00037926"/>
    </source>
</evidence>
<proteinExistence type="inferred from homology"/>
<evidence type="ECO:0000256" key="10">
    <source>
        <dbReference type="ARBA" id="ARBA00051823"/>
    </source>
</evidence>
<keyword evidence="15" id="KW-1185">Reference proteome</keyword>
<evidence type="ECO:0000256" key="1">
    <source>
        <dbReference type="ARBA" id="ARBA00022679"/>
    </source>
</evidence>
<dbReference type="EC" id="2.3.1.87" evidence="5"/>
<dbReference type="Bgee" id="FBgn0246002">
    <property type="expression patterns" value="Expressed in adult organism and 1 other cell type or tissue"/>
</dbReference>
<dbReference type="PANTHER" id="PTHR20905:SF1">
    <property type="entry name" value="AT07410P-RELATED"/>
    <property type="match status" value="1"/>
</dbReference>
<comment type="catalytic activity">
    <reaction evidence="6">
        <text>dopamine + (9Z)-octadecenoyl-CoA = N-(9Z-octadecanoyl)-dopamine + CoA + H(+)</text>
        <dbReference type="Rhea" id="RHEA:51380"/>
        <dbReference type="ChEBI" id="CHEBI:15378"/>
        <dbReference type="ChEBI" id="CHEBI:31883"/>
        <dbReference type="ChEBI" id="CHEBI:57287"/>
        <dbReference type="ChEBI" id="CHEBI:57387"/>
        <dbReference type="ChEBI" id="CHEBI:59905"/>
    </reaction>
    <physiologicalReaction direction="left-to-right" evidence="6">
        <dbReference type="Rhea" id="RHEA:51381"/>
    </physiologicalReaction>
</comment>
<dbReference type="KEGG" id="dpo:6898067"/>
<organism evidence="15 16">
    <name type="scientific">Drosophila pseudoobscura pseudoobscura</name>
    <name type="common">Fruit fly</name>
    <dbReference type="NCBI Taxonomy" id="46245"/>
    <lineage>
        <taxon>Eukaryota</taxon>
        <taxon>Metazoa</taxon>
        <taxon>Ecdysozoa</taxon>
        <taxon>Arthropoda</taxon>
        <taxon>Hexapoda</taxon>
        <taxon>Insecta</taxon>
        <taxon>Pterygota</taxon>
        <taxon>Neoptera</taxon>
        <taxon>Endopterygota</taxon>
        <taxon>Diptera</taxon>
        <taxon>Brachycera</taxon>
        <taxon>Muscomorpha</taxon>
        <taxon>Ephydroidea</taxon>
        <taxon>Drosophilidae</taxon>
        <taxon>Drosophila</taxon>
        <taxon>Sophophora</taxon>
    </lineage>
</organism>
<dbReference type="Gene3D" id="3.40.630.30">
    <property type="match status" value="1"/>
</dbReference>
<name>A0A6I8V3R4_DROPS</name>
<evidence type="ECO:0000256" key="9">
    <source>
        <dbReference type="ARBA" id="ARBA00051711"/>
    </source>
</evidence>
<keyword evidence="2" id="KW-0012">Acyltransferase</keyword>
<dbReference type="Proteomes" id="UP000001819">
    <property type="component" value="Chromosome 3"/>
</dbReference>
<comment type="catalytic activity">
    <reaction evidence="10">
        <text>serotonin + (9Z)-octadecenoyl-CoA = N-(9Z-octadecenoyl)-serotonin + CoA + H(+)</text>
        <dbReference type="Rhea" id="RHEA:51392"/>
        <dbReference type="ChEBI" id="CHEBI:15378"/>
        <dbReference type="ChEBI" id="CHEBI:57287"/>
        <dbReference type="ChEBI" id="CHEBI:57387"/>
        <dbReference type="ChEBI" id="CHEBI:134064"/>
        <dbReference type="ChEBI" id="CHEBI:350546"/>
    </reaction>
    <physiologicalReaction direction="left-to-right" evidence="10">
        <dbReference type="Rhea" id="RHEA:51393"/>
    </physiologicalReaction>
</comment>
<evidence type="ECO:0000256" key="13">
    <source>
        <dbReference type="ARBA" id="ARBA00052491"/>
    </source>
</evidence>
<evidence type="ECO:0000256" key="6">
    <source>
        <dbReference type="ARBA" id="ARBA00050189"/>
    </source>
</evidence>
<evidence type="ECO:0000256" key="2">
    <source>
        <dbReference type="ARBA" id="ARBA00023315"/>
    </source>
</evidence>
<comment type="catalytic activity">
    <reaction evidence="11">
        <text>serotonin + hexadecanoyl-CoA = N-hexadecanoyl-serotonin + CoA + H(+)</text>
        <dbReference type="Rhea" id="RHEA:51384"/>
        <dbReference type="ChEBI" id="CHEBI:15378"/>
        <dbReference type="ChEBI" id="CHEBI:57287"/>
        <dbReference type="ChEBI" id="CHEBI:57379"/>
        <dbReference type="ChEBI" id="CHEBI:134059"/>
        <dbReference type="ChEBI" id="CHEBI:350546"/>
    </reaction>
    <physiologicalReaction direction="left-to-right" evidence="11">
        <dbReference type="Rhea" id="RHEA:51385"/>
    </physiologicalReaction>
</comment>
<dbReference type="FunFam" id="3.40.630.30:FF:000046">
    <property type="entry name" value="Dopamine N-acetyltransferase"/>
    <property type="match status" value="1"/>
</dbReference>
<comment type="similarity">
    <text evidence="4">Belongs to the acetyltransferase family. AANAT subfamily.</text>
</comment>
<comment type="catalytic activity">
    <reaction evidence="9">
        <text>dopamine + acetyl-CoA = N-acetyldopamine + CoA + H(+)</text>
        <dbReference type="Rhea" id="RHEA:51388"/>
        <dbReference type="ChEBI" id="CHEBI:15378"/>
        <dbReference type="ChEBI" id="CHEBI:57287"/>
        <dbReference type="ChEBI" id="CHEBI:57288"/>
        <dbReference type="ChEBI" id="CHEBI:59905"/>
        <dbReference type="ChEBI" id="CHEBI:125678"/>
    </reaction>
    <physiologicalReaction direction="left-to-right" evidence="9">
        <dbReference type="Rhea" id="RHEA:51389"/>
    </physiologicalReaction>
</comment>
<dbReference type="Pfam" id="PF00583">
    <property type="entry name" value="Acetyltransf_1"/>
    <property type="match status" value="1"/>
</dbReference>
<dbReference type="GeneID" id="6898067"/>
<evidence type="ECO:0000256" key="11">
    <source>
        <dbReference type="ARBA" id="ARBA00052178"/>
    </source>
</evidence>
<dbReference type="InParanoid" id="A0A6I8V3R4"/>
<evidence type="ECO:0000313" key="16">
    <source>
        <dbReference type="RefSeq" id="XP_002138152.1"/>
    </source>
</evidence>
<dbReference type="RefSeq" id="XP_002138152.1">
    <property type="nucleotide sequence ID" value="XM_002138116.3"/>
</dbReference>
<evidence type="ECO:0000256" key="5">
    <source>
        <dbReference type="ARBA" id="ARBA00039114"/>
    </source>
</evidence>
<accession>A0A6I8V3R4</accession>
<reference evidence="16" key="2">
    <citation type="submission" date="2025-08" db="UniProtKB">
        <authorList>
            <consortium name="RefSeq"/>
        </authorList>
    </citation>
    <scope>IDENTIFICATION</scope>
    <source>
        <strain evidence="16">MV-25-SWS-2005</strain>
        <tissue evidence="16">Whole body</tissue>
    </source>
</reference>
<comment type="catalytic activity">
    <reaction evidence="8">
        <text>serotonin + (5Z,8Z,11Z,14Z)-eicosatetraenoyl-CoA = N-[(5Z,8Z,11Z,14Z)-eicosatetraenoyl]-serotonin + CoA + H(+)</text>
        <dbReference type="Rhea" id="RHEA:51396"/>
        <dbReference type="ChEBI" id="CHEBI:15378"/>
        <dbReference type="ChEBI" id="CHEBI:57287"/>
        <dbReference type="ChEBI" id="CHEBI:57368"/>
        <dbReference type="ChEBI" id="CHEBI:132255"/>
        <dbReference type="ChEBI" id="CHEBI:350546"/>
    </reaction>
    <physiologicalReaction direction="left-to-right" evidence="8">
        <dbReference type="Rhea" id="RHEA:51397"/>
    </physiologicalReaction>
</comment>
<dbReference type="PANTHER" id="PTHR20905">
    <property type="entry name" value="N-ACETYLTRANSFERASE-RELATED"/>
    <property type="match status" value="1"/>
</dbReference>
<sequence length="224" mass="25134">MSTAANTKDGISIRVMAEKDYSRVKLFMQEQFFTDEPLSRSTGEQVHLQNEKESDEYHLSMIREGTCLIATDENQGGSIVGYVLAGPQYPEDMEKHRKEAAGMEQHTWGRICRLLSKIELEANLFERYGISKALYSHMTSVGASMRGKGLGSRLAATLMDVGRAKGYPLMVAYCTSYYSARQKEALGMECIHSLCYADYKDDQGRVIFTPAAPHTHARIMVIKL</sequence>
<dbReference type="GO" id="GO:0004059">
    <property type="term" value="F:aralkylamine N-acetyltransferase activity"/>
    <property type="evidence" value="ECO:0007669"/>
    <property type="project" value="UniProtKB-EC"/>
</dbReference>
<comment type="catalytic activity">
    <reaction evidence="13">
        <text>serotonin + acetyl-CoA = N-acetylserotonin + CoA + H(+)</text>
        <dbReference type="Rhea" id="RHEA:25217"/>
        <dbReference type="ChEBI" id="CHEBI:15378"/>
        <dbReference type="ChEBI" id="CHEBI:17697"/>
        <dbReference type="ChEBI" id="CHEBI:57287"/>
        <dbReference type="ChEBI" id="CHEBI:57288"/>
        <dbReference type="ChEBI" id="CHEBI:350546"/>
        <dbReference type="EC" id="2.3.1.87"/>
    </reaction>
    <physiologicalReaction direction="left-to-right" evidence="13">
        <dbReference type="Rhea" id="RHEA:25218"/>
    </physiologicalReaction>
</comment>